<reference evidence="1 2" key="1">
    <citation type="journal article" date="2022" name="New Phytol.">
        <title>Ecological generalism drives hyperdiversity of secondary metabolite gene clusters in xylarialean endophytes.</title>
        <authorList>
            <person name="Franco M.E.E."/>
            <person name="Wisecaver J.H."/>
            <person name="Arnold A.E."/>
            <person name="Ju Y.M."/>
            <person name="Slot J.C."/>
            <person name="Ahrendt S."/>
            <person name="Moore L.P."/>
            <person name="Eastman K.E."/>
            <person name="Scott K."/>
            <person name="Konkel Z."/>
            <person name="Mondo S.J."/>
            <person name="Kuo A."/>
            <person name="Hayes R.D."/>
            <person name="Haridas S."/>
            <person name="Andreopoulos B."/>
            <person name="Riley R."/>
            <person name="LaButti K."/>
            <person name="Pangilinan J."/>
            <person name="Lipzen A."/>
            <person name="Amirebrahimi M."/>
            <person name="Yan J."/>
            <person name="Adam C."/>
            <person name="Keymanesh K."/>
            <person name="Ng V."/>
            <person name="Louie K."/>
            <person name="Northen T."/>
            <person name="Drula E."/>
            <person name="Henrissat B."/>
            <person name="Hsieh H.M."/>
            <person name="Youens-Clark K."/>
            <person name="Lutzoni F."/>
            <person name="Miadlikowska J."/>
            <person name="Eastwood D.C."/>
            <person name="Hamelin R.C."/>
            <person name="Grigoriev I.V."/>
            <person name="U'Ren J.M."/>
        </authorList>
    </citation>
    <scope>NUCLEOTIDE SEQUENCE [LARGE SCALE GENOMIC DNA]</scope>
    <source>
        <strain evidence="1 2">ER1909</strain>
    </source>
</reference>
<proteinExistence type="predicted"/>
<gene>
    <name evidence="1" type="ORF">F4821DRAFT_264813</name>
</gene>
<organism evidence="1 2">
    <name type="scientific">Hypoxylon rubiginosum</name>
    <dbReference type="NCBI Taxonomy" id="110542"/>
    <lineage>
        <taxon>Eukaryota</taxon>
        <taxon>Fungi</taxon>
        <taxon>Dikarya</taxon>
        <taxon>Ascomycota</taxon>
        <taxon>Pezizomycotina</taxon>
        <taxon>Sordariomycetes</taxon>
        <taxon>Xylariomycetidae</taxon>
        <taxon>Xylariales</taxon>
        <taxon>Hypoxylaceae</taxon>
        <taxon>Hypoxylon</taxon>
    </lineage>
</organism>
<name>A0ACC0CMD3_9PEZI</name>
<evidence type="ECO:0000313" key="2">
    <source>
        <dbReference type="Proteomes" id="UP001497680"/>
    </source>
</evidence>
<evidence type="ECO:0000313" key="1">
    <source>
        <dbReference type="EMBL" id="KAI6081574.1"/>
    </source>
</evidence>
<sequence>MLERMENPQPAQCTPSSTLAGSALDRFLLPLILGRRNSTDPKTLTSAQWLEGRREQDRTSVVGWVALVRRQEQDRHEALSRCSVDGEDQVHPSIVEGAQRRGAKARPRLSIVGARVAARTRPQRALSKLELCRERDHSEHCRTSIVGCPAAQRESRLRLGVVQGCSSYGENKSIASVVGGARVAPRTGHNEHCRSSSCGENETATSNCRKLVLWRDQDHTASVVERWKDGENTRPFPSGCRWDARGTARTRLSRDIVDGGCPQAGEDKTGVGAIECSKGQPRTGLHRDIVGRGAHRRGEDRTADETFTKICYARWPAWKFTVTAPGNLLIIDLSEDSEIKPFAEPESLSQGSYAQEISSDTTSRLPVGFLETSSPPVSRGFLGDLGAWPFTFTRGDLPANPSQTSGQLPLRAVPFTHRSWVEIGRDEEATTSYFRQLVGGQTFRRTNGGRPTQSCLPRGFLGIGLSYKRFPPPNAARVRILSPLRVGTPLPLRHRASEDPITLASGDPLTLAGRELVTERICKHRPAQC</sequence>
<keyword evidence="2" id="KW-1185">Reference proteome</keyword>
<protein>
    <submittedName>
        <fullName evidence="1">Uncharacterized protein</fullName>
    </submittedName>
</protein>
<comment type="caution">
    <text evidence="1">The sequence shown here is derived from an EMBL/GenBank/DDBJ whole genome shotgun (WGS) entry which is preliminary data.</text>
</comment>
<dbReference type="EMBL" id="MU394392">
    <property type="protein sequence ID" value="KAI6081574.1"/>
    <property type="molecule type" value="Genomic_DNA"/>
</dbReference>
<accession>A0ACC0CMD3</accession>
<dbReference type="Proteomes" id="UP001497680">
    <property type="component" value="Unassembled WGS sequence"/>
</dbReference>